<dbReference type="SUPFAM" id="SSF48452">
    <property type="entry name" value="TPR-like"/>
    <property type="match status" value="1"/>
</dbReference>
<dbReference type="AlphaFoldDB" id="A0A0D6L812"/>
<dbReference type="InterPro" id="IPR011990">
    <property type="entry name" value="TPR-like_helical_dom_sf"/>
</dbReference>
<proteinExistence type="predicted"/>
<name>A0A0D6L812_9BILA</name>
<accession>A0A0D6L812</accession>
<keyword evidence="2" id="KW-1185">Reference proteome</keyword>
<gene>
    <name evidence="1" type="ORF">ANCCEY_15206</name>
</gene>
<evidence type="ECO:0000313" key="2">
    <source>
        <dbReference type="Proteomes" id="UP000054495"/>
    </source>
</evidence>
<dbReference type="Proteomes" id="UP000054495">
    <property type="component" value="Unassembled WGS sequence"/>
</dbReference>
<dbReference type="SUPFAM" id="SSF53335">
    <property type="entry name" value="S-adenosyl-L-methionine-dependent methyltransferases"/>
    <property type="match status" value="1"/>
</dbReference>
<dbReference type="InterPro" id="IPR029063">
    <property type="entry name" value="SAM-dependent_MTases_sf"/>
</dbReference>
<sequence>MRLGNQEKAKYHFDKITAPQFLPKKQRAYVMYMQAVLGAQEKGFAKTEQSLRKALSIGLRTKHDNAIARMHLAGVCAQTGRRQEALQLLAEAKKIDDSGMLKEQITMLQNQLKVAPSANQMRMAQMMGGQGWADYELIDAGGGKKLERWGKIITIRPEIQAYFKSEIPFEKWNEMAHWEFIQKGNSGKWKALKQNAPQNWEISYQRLKFGLSLTKFKHLGLFPEQRNNWDFIDRHLSDDDRCSLPYDFSTAFPTFGTNINEVIRYLNNIQVVFDD</sequence>
<evidence type="ECO:0008006" key="3">
    <source>
        <dbReference type="Google" id="ProtNLM"/>
    </source>
</evidence>
<organism evidence="1 2">
    <name type="scientific">Ancylostoma ceylanicum</name>
    <dbReference type="NCBI Taxonomy" id="53326"/>
    <lineage>
        <taxon>Eukaryota</taxon>
        <taxon>Metazoa</taxon>
        <taxon>Ecdysozoa</taxon>
        <taxon>Nematoda</taxon>
        <taxon>Chromadorea</taxon>
        <taxon>Rhabditida</taxon>
        <taxon>Rhabditina</taxon>
        <taxon>Rhabditomorpha</taxon>
        <taxon>Strongyloidea</taxon>
        <taxon>Ancylostomatidae</taxon>
        <taxon>Ancylostomatinae</taxon>
        <taxon>Ancylostoma</taxon>
    </lineage>
</organism>
<dbReference type="EMBL" id="KE127272">
    <property type="protein sequence ID" value="EPB65726.1"/>
    <property type="molecule type" value="Genomic_DNA"/>
</dbReference>
<evidence type="ECO:0000313" key="1">
    <source>
        <dbReference type="EMBL" id="EPB65726.1"/>
    </source>
</evidence>
<protein>
    <recommendedName>
        <fullName evidence="3">Tetratricopeptide repeat protein</fullName>
    </recommendedName>
</protein>
<dbReference type="Gene3D" id="1.25.40.10">
    <property type="entry name" value="Tetratricopeptide repeat domain"/>
    <property type="match status" value="1"/>
</dbReference>
<dbReference type="Gene3D" id="2.60.40.1180">
    <property type="entry name" value="Golgi alpha-mannosidase II"/>
    <property type="match status" value="1"/>
</dbReference>
<dbReference type="InterPro" id="IPR013780">
    <property type="entry name" value="Glyco_hydro_b"/>
</dbReference>
<reference evidence="1 2" key="1">
    <citation type="submission" date="2013-05" db="EMBL/GenBank/DDBJ databases">
        <title>Draft genome of the parasitic nematode Anyclostoma ceylanicum.</title>
        <authorList>
            <person name="Mitreva M."/>
        </authorList>
    </citation>
    <scope>NUCLEOTIDE SEQUENCE [LARGE SCALE GENOMIC DNA]</scope>
</reference>